<feature type="region of interest" description="Disordered" evidence="7">
    <location>
        <begin position="1"/>
        <end position="21"/>
    </location>
</feature>
<keyword evidence="6" id="KW-0539">Nucleus</keyword>
<evidence type="ECO:0000313" key="8">
    <source>
        <dbReference type="EMBL" id="CAK7214801.1"/>
    </source>
</evidence>
<evidence type="ECO:0000256" key="1">
    <source>
        <dbReference type="ARBA" id="ARBA00004123"/>
    </source>
</evidence>
<evidence type="ECO:0000256" key="4">
    <source>
        <dbReference type="ARBA" id="ARBA00023125"/>
    </source>
</evidence>
<dbReference type="PANTHER" id="PTHR37534">
    <property type="entry name" value="TRANSCRIPTIONAL ACTIVATOR PROTEIN UGA3"/>
    <property type="match status" value="1"/>
</dbReference>
<evidence type="ECO:0000256" key="7">
    <source>
        <dbReference type="SAM" id="MobiDB-lite"/>
    </source>
</evidence>
<proteinExistence type="predicted"/>
<dbReference type="InterPro" id="IPR021858">
    <property type="entry name" value="Fun_TF"/>
</dbReference>
<name>A0ABP0B5K3_9PEZI</name>
<organism evidence="8 9">
    <name type="scientific">Sporothrix eucalyptigena</name>
    <dbReference type="NCBI Taxonomy" id="1812306"/>
    <lineage>
        <taxon>Eukaryota</taxon>
        <taxon>Fungi</taxon>
        <taxon>Dikarya</taxon>
        <taxon>Ascomycota</taxon>
        <taxon>Pezizomycotina</taxon>
        <taxon>Sordariomycetes</taxon>
        <taxon>Sordariomycetidae</taxon>
        <taxon>Ophiostomatales</taxon>
        <taxon>Ophiostomataceae</taxon>
        <taxon>Sporothrix</taxon>
    </lineage>
</organism>
<evidence type="ECO:0000256" key="2">
    <source>
        <dbReference type="ARBA" id="ARBA00022833"/>
    </source>
</evidence>
<comment type="caution">
    <text evidence="8">The sequence shown here is derived from an EMBL/GenBank/DDBJ whole genome shotgun (WGS) entry which is preliminary data.</text>
</comment>
<reference evidence="8 9" key="1">
    <citation type="submission" date="2024-01" db="EMBL/GenBank/DDBJ databases">
        <authorList>
            <person name="Allen C."/>
            <person name="Tagirdzhanova G."/>
        </authorList>
    </citation>
    <scope>NUCLEOTIDE SEQUENCE [LARGE SCALE GENOMIC DNA]</scope>
</reference>
<evidence type="ECO:0000256" key="3">
    <source>
        <dbReference type="ARBA" id="ARBA00023015"/>
    </source>
</evidence>
<dbReference type="PANTHER" id="PTHR37534:SF4">
    <property type="entry name" value="ZN(II)2CYS6 TRANSCRIPTION FACTOR (EUROFUNG)"/>
    <property type="match status" value="1"/>
</dbReference>
<dbReference type="EMBL" id="CAWUHD010000015">
    <property type="protein sequence ID" value="CAK7214801.1"/>
    <property type="molecule type" value="Genomic_DNA"/>
</dbReference>
<gene>
    <name evidence="8" type="ORF">SEUCBS140593_002313</name>
</gene>
<dbReference type="Proteomes" id="UP001642482">
    <property type="component" value="Unassembled WGS sequence"/>
</dbReference>
<evidence type="ECO:0000313" key="9">
    <source>
        <dbReference type="Proteomes" id="UP001642482"/>
    </source>
</evidence>
<sequence>MASENLDGAIRGYPSPALPSAARSSPDFYEANYHDAAYQELHSHLHNQMMQTARSRALTRQGTPEAFPGTVVPSLRQPSAVSWAPQRDFHATTGNVDQSWQANLPITEERSVELWQNYLDEICPWLDMFDNANHWRTTVAPMAQRVECLHYALLALSARQQERMNPGKPHTESLILYQEAIRLMKVQLPTLCTEVIAACVLLSVLEMMCSSPRAWGKHLDGCAILLEAAGINGVVGGVREALFWTFARMDVYRAFIDDTVTTLPTNRWFLSADSMSAAVRLFKDKPGSDSYANYVVFLCAGVVNILSNMRYSGPVPDRDAYATFVSRWKAMYDLHESWYNDRPEEMRPLMCVPPSKKRTSSAFSTILYSTSVGISSNQMYHASMILLLRDKPKEITLPKSHKSMLWHARQICGISLSNSDHGALVNALQPIWIAGRLMSHHSEHKAILDIFEHLEEQTGWATSWRAKDLKEFWGVCDEDS</sequence>
<dbReference type="Pfam" id="PF11951">
    <property type="entry name" value="Fungal_trans_2"/>
    <property type="match status" value="1"/>
</dbReference>
<keyword evidence="2" id="KW-0862">Zinc</keyword>
<protein>
    <recommendedName>
        <fullName evidence="10">C6 zinc finger domain containing protein</fullName>
    </recommendedName>
</protein>
<keyword evidence="3" id="KW-0805">Transcription regulation</keyword>
<evidence type="ECO:0008006" key="10">
    <source>
        <dbReference type="Google" id="ProtNLM"/>
    </source>
</evidence>
<evidence type="ECO:0000256" key="6">
    <source>
        <dbReference type="ARBA" id="ARBA00023242"/>
    </source>
</evidence>
<accession>A0ABP0B5K3</accession>
<comment type="subcellular location">
    <subcellularLocation>
        <location evidence="1">Nucleus</location>
    </subcellularLocation>
</comment>
<keyword evidence="5" id="KW-0804">Transcription</keyword>
<evidence type="ECO:0000256" key="5">
    <source>
        <dbReference type="ARBA" id="ARBA00023163"/>
    </source>
</evidence>
<keyword evidence="4" id="KW-0238">DNA-binding</keyword>
<dbReference type="CDD" id="cd12148">
    <property type="entry name" value="fungal_TF_MHR"/>
    <property type="match status" value="1"/>
</dbReference>
<keyword evidence="9" id="KW-1185">Reference proteome</keyword>